<accession>A0ABR2KTD4</accession>
<organism evidence="1 2">
    <name type="scientific">Tritrichomonas musculus</name>
    <dbReference type="NCBI Taxonomy" id="1915356"/>
    <lineage>
        <taxon>Eukaryota</taxon>
        <taxon>Metamonada</taxon>
        <taxon>Parabasalia</taxon>
        <taxon>Tritrichomonadida</taxon>
        <taxon>Tritrichomonadidae</taxon>
        <taxon>Tritrichomonas</taxon>
    </lineage>
</organism>
<reference evidence="1 2" key="1">
    <citation type="submission" date="2024-04" db="EMBL/GenBank/DDBJ databases">
        <title>Tritrichomonas musculus Genome.</title>
        <authorList>
            <person name="Alves-Ferreira E."/>
            <person name="Grigg M."/>
            <person name="Lorenzi H."/>
            <person name="Galac M."/>
        </authorList>
    </citation>
    <scope>NUCLEOTIDE SEQUENCE [LARGE SCALE GENOMIC DNA]</scope>
    <source>
        <strain evidence="1 2">EAF2021</strain>
    </source>
</reference>
<dbReference type="EMBL" id="JAPFFF010000003">
    <property type="protein sequence ID" value="KAK8894355.1"/>
    <property type="molecule type" value="Genomic_DNA"/>
</dbReference>
<name>A0ABR2KTD4_9EUKA</name>
<dbReference type="Proteomes" id="UP001470230">
    <property type="component" value="Unassembled WGS sequence"/>
</dbReference>
<evidence type="ECO:0008006" key="3">
    <source>
        <dbReference type="Google" id="ProtNLM"/>
    </source>
</evidence>
<evidence type="ECO:0000313" key="2">
    <source>
        <dbReference type="Proteomes" id="UP001470230"/>
    </source>
</evidence>
<evidence type="ECO:0000313" key="1">
    <source>
        <dbReference type="EMBL" id="KAK8894355.1"/>
    </source>
</evidence>
<proteinExistence type="predicted"/>
<dbReference type="InterPro" id="IPR016024">
    <property type="entry name" value="ARM-type_fold"/>
</dbReference>
<dbReference type="SUPFAM" id="SSF48371">
    <property type="entry name" value="ARM repeat"/>
    <property type="match status" value="1"/>
</dbReference>
<sequence length="794" mass="91355">MEILDYLKSFLSEEDSDIKDKPNNEKIWKDMICLANDNFEGFGELFTYFNDFVELYPSFKDSVPQSIVNSINSLTNSTKNIEDQIKIIQPIIVLGPFLPSKHLYLLIDNIITIIQKYLELNHDLPIVFLNFIDNLVLTSLESEVLDKIFSKIKELLDTPKGPASIAFFASISADYYQIEQNLDAFVKEVCDKYISKQEYQLSILFLISRFFNTTTGDETFVREKVIPLIDSHGEHISHIAMHTVIRLIQTQLINNIQCLEKIISLYPHCQSRYFFKVIKKFISIEDEDDDERLLDYIFKVAEKSKSFCMKVLSETDNVLIKSYCIDIIAEIGQSSSINIADCYQQVLDISTKLVNEEQFVSYPFISYYFVSMLKNFQEETKDVIFPLLKKLANSLENDEKIQNVKKSFELASNIAEIIDKNNECINLLPQITSFVNKKLISSNKEENNRACGVILSCPKKFSDSSASEFSTKIIDFASTNKSINEMKLITLTLHKLIKHHHIPESVFLHFTEKLLEGQLPVLHGEILPNQIPLQPNLFNYLIDFVTKYPSNQRIIQKMNDWLDNENGFPQVCDVLNHAINAKSGNEGLCTIIAQKLLNILQQSEYSLYKKDSLSVLVTIYNNYPSCFSPIEEFIDEFTDFLNNSEDEEEEDFDVENDAKLNDSAFKISIIKLLIDIYSSQTKMKVDVDTVLHFFDFMPFDEDKDFEDYIIKLNGLILNDQRFNFAKTGLATLYADMLIPKEDSISKFKESNADIIKKSFSNLVTKDKSIEKAVRNQIGKSASAVEAFEKLLKQC</sequence>
<comment type="caution">
    <text evidence="1">The sequence shown here is derived from an EMBL/GenBank/DDBJ whole genome shotgun (WGS) entry which is preliminary data.</text>
</comment>
<gene>
    <name evidence="1" type="ORF">M9Y10_022790</name>
</gene>
<protein>
    <recommendedName>
        <fullName evidence="3">MMS19 nucleotide excision repair protein</fullName>
    </recommendedName>
</protein>
<keyword evidence="2" id="KW-1185">Reference proteome</keyword>